<protein>
    <submittedName>
        <fullName evidence="4">Family 16 glycosylhydrolase</fullName>
    </submittedName>
</protein>
<keyword evidence="5" id="KW-1185">Reference proteome</keyword>
<evidence type="ECO:0000256" key="2">
    <source>
        <dbReference type="SAM" id="Phobius"/>
    </source>
</evidence>
<evidence type="ECO:0000256" key="1">
    <source>
        <dbReference type="SAM" id="MobiDB-lite"/>
    </source>
</evidence>
<proteinExistence type="predicted"/>
<evidence type="ECO:0000313" key="5">
    <source>
        <dbReference type="Proteomes" id="UP000516428"/>
    </source>
</evidence>
<dbReference type="Proteomes" id="UP000516428">
    <property type="component" value="Chromosome"/>
</dbReference>
<feature type="transmembrane region" description="Helical" evidence="2">
    <location>
        <begin position="70"/>
        <end position="95"/>
    </location>
</feature>
<dbReference type="KEGG" id="sxn:IAG42_14130"/>
<dbReference type="AlphaFoldDB" id="A0A7H1B7D1"/>
<organism evidence="4 5">
    <name type="scientific">Streptomyces xanthii</name>
    <dbReference type="NCBI Taxonomy" id="2768069"/>
    <lineage>
        <taxon>Bacteria</taxon>
        <taxon>Bacillati</taxon>
        <taxon>Actinomycetota</taxon>
        <taxon>Actinomycetes</taxon>
        <taxon>Kitasatosporales</taxon>
        <taxon>Streptomycetaceae</taxon>
        <taxon>Streptomyces</taxon>
    </lineage>
</organism>
<accession>A0A7H1B7D1</accession>
<dbReference type="Pfam" id="PF00942">
    <property type="entry name" value="CBM_3"/>
    <property type="match status" value="1"/>
</dbReference>
<dbReference type="PROSITE" id="PS51172">
    <property type="entry name" value="CBM3"/>
    <property type="match status" value="1"/>
</dbReference>
<reference evidence="4 5" key="1">
    <citation type="submission" date="2020-09" db="EMBL/GenBank/DDBJ databases">
        <title>A novel species.</title>
        <authorList>
            <person name="Gao J."/>
        </authorList>
    </citation>
    <scope>NUCLEOTIDE SEQUENCE [LARGE SCALE GENOMIC DNA]</scope>
    <source>
        <strain evidence="4 5">CRXT-Y-14</strain>
    </source>
</reference>
<name>A0A7H1B7D1_9ACTN</name>
<keyword evidence="4" id="KW-0378">Hydrolase</keyword>
<keyword evidence="2" id="KW-1133">Transmembrane helix</keyword>
<dbReference type="SMART" id="SM01067">
    <property type="entry name" value="CBM_3"/>
    <property type="match status" value="1"/>
</dbReference>
<evidence type="ECO:0000313" key="4">
    <source>
        <dbReference type="EMBL" id="QNS04636.1"/>
    </source>
</evidence>
<dbReference type="SUPFAM" id="SSF49384">
    <property type="entry name" value="Carbohydrate-binding domain"/>
    <property type="match status" value="1"/>
</dbReference>
<dbReference type="GO" id="GO:0016787">
    <property type="term" value="F:hydrolase activity"/>
    <property type="evidence" value="ECO:0007669"/>
    <property type="project" value="UniProtKB-KW"/>
</dbReference>
<sequence length="534" mass="57204">MNVLRGLGACAVLAGIAYTVTRVTQVSGVVIGYTAIAIVVSLTGWALSLRRLRHDRRVAGATRRRKRSGGARSVLAGAAVLGLLGGAGIAGYRWWTQEQDSAVLTVRYRTHGPADGGAAQPWLEVINTSGRTVDLADVRLRYYYTADGDAEYAANCTQTALDCSHVSLRTVPAGNAGSARDAYLEVGFTGAAGTLKPGGTTRAIGLQLYRVDHKKVDQSDDYSFDATMTAYQESARVTAYLDGVQVWGEGPDGDTEGTEVSAGSGAGTARIPEGVLFDDFAYTGPDDKALAAHNWEARDGEGGPGIKDSWSKKAVTFPSGESGASGQVVRLEAATDGTKKGTVQSEFHTVRPVFREGTLAARVYFGNTPVRGKDGDHVSPALFAISPDHKSKKYSELDFEYMPNGGWGRYGPILDTTSWRSSEDLDRVTEPHTRKLEGWHILTMTAADDKVTYAVDGKKLYTSGKAYFPRESMTVNFSNWFVDLPFQGKRSWEVKVDWVYLKSGAAVPADEAAEAAAGLAAQGTPYVNTLPKKG</sequence>
<feature type="region of interest" description="Disordered" evidence="1">
    <location>
        <begin position="297"/>
        <end position="326"/>
    </location>
</feature>
<dbReference type="GO" id="GO:0030248">
    <property type="term" value="F:cellulose binding"/>
    <property type="evidence" value="ECO:0007669"/>
    <property type="project" value="InterPro"/>
</dbReference>
<gene>
    <name evidence="4" type="ORF">IAG42_14130</name>
</gene>
<dbReference type="RefSeq" id="WP_188337368.1">
    <property type="nucleotide sequence ID" value="NZ_CP061281.1"/>
</dbReference>
<keyword evidence="2" id="KW-0472">Membrane</keyword>
<dbReference type="InterPro" id="IPR036966">
    <property type="entry name" value="CBM3_sf"/>
</dbReference>
<dbReference type="Gene3D" id="2.60.40.710">
    <property type="entry name" value="Endoglucanase-like"/>
    <property type="match status" value="1"/>
</dbReference>
<dbReference type="InterPro" id="IPR008965">
    <property type="entry name" value="CBM2/CBM3_carb-bd_dom_sf"/>
</dbReference>
<dbReference type="InterPro" id="IPR013320">
    <property type="entry name" value="ConA-like_dom_sf"/>
</dbReference>
<dbReference type="EMBL" id="CP061281">
    <property type="protein sequence ID" value="QNS04636.1"/>
    <property type="molecule type" value="Genomic_DNA"/>
</dbReference>
<keyword evidence="2" id="KW-0812">Transmembrane</keyword>
<dbReference type="InterPro" id="IPR001956">
    <property type="entry name" value="CBM3"/>
</dbReference>
<dbReference type="CDD" id="cd00413">
    <property type="entry name" value="Glyco_hydrolase_16"/>
    <property type="match status" value="1"/>
</dbReference>
<feature type="transmembrane region" description="Helical" evidence="2">
    <location>
        <begin position="29"/>
        <end position="49"/>
    </location>
</feature>
<dbReference type="SUPFAM" id="SSF49899">
    <property type="entry name" value="Concanavalin A-like lectins/glucanases"/>
    <property type="match status" value="1"/>
</dbReference>
<dbReference type="Gene3D" id="2.60.120.200">
    <property type="match status" value="1"/>
</dbReference>
<dbReference type="GO" id="GO:0005975">
    <property type="term" value="P:carbohydrate metabolic process"/>
    <property type="evidence" value="ECO:0007669"/>
    <property type="project" value="InterPro"/>
</dbReference>
<feature type="domain" description="CBM3" evidence="3">
    <location>
        <begin position="99"/>
        <end position="252"/>
    </location>
</feature>
<evidence type="ECO:0000259" key="3">
    <source>
        <dbReference type="PROSITE" id="PS51172"/>
    </source>
</evidence>